<name>A0ABT5YSD7_9ACTN</name>
<reference evidence="14 15" key="1">
    <citation type="submission" date="2023-03" db="EMBL/GenBank/DDBJ databases">
        <title>Draft genome sequence of type strain Streptomyces ferralitis JCM 14344.</title>
        <authorList>
            <person name="Klaysubun C."/>
            <person name="Duangmal K."/>
        </authorList>
    </citation>
    <scope>NUCLEOTIDE SEQUENCE [LARGE SCALE GENOMIC DNA]</scope>
    <source>
        <strain evidence="14 15">JCM 14344</strain>
    </source>
</reference>
<evidence type="ECO:0000256" key="3">
    <source>
        <dbReference type="ARBA" id="ARBA00022485"/>
    </source>
</evidence>
<comment type="PTM">
    <text evidence="11">Upon Fe-S cluster removal intramolecular disulfide bonds are formed.</text>
</comment>
<feature type="binding site" evidence="11">
    <location>
        <position position="24"/>
    </location>
    <ligand>
        <name>[4Fe-4S] cluster</name>
        <dbReference type="ChEBI" id="CHEBI:49883"/>
    </ligand>
</feature>
<evidence type="ECO:0000313" key="14">
    <source>
        <dbReference type="EMBL" id="MDF2254373.1"/>
    </source>
</evidence>
<keyword evidence="5 11" id="KW-0408">Iron</keyword>
<dbReference type="InterPro" id="IPR003482">
    <property type="entry name" value="Whib"/>
</dbReference>
<dbReference type="PROSITE" id="PS51674">
    <property type="entry name" value="4FE4S_WBL"/>
    <property type="match status" value="1"/>
</dbReference>
<feature type="binding site" evidence="11">
    <location>
        <position position="54"/>
    </location>
    <ligand>
        <name>[4Fe-4S] cluster</name>
        <dbReference type="ChEBI" id="CHEBI:49883"/>
    </ligand>
</feature>
<comment type="caution">
    <text evidence="14">The sequence shown here is derived from an EMBL/GenBank/DDBJ whole genome shotgun (WGS) entry which is preliminary data.</text>
</comment>
<feature type="domain" description="4Fe-4S Wbl-type" evidence="13">
    <location>
        <begin position="23"/>
        <end position="87"/>
    </location>
</feature>
<accession>A0ABT5YSD7</accession>
<dbReference type="Pfam" id="PF02467">
    <property type="entry name" value="Whib"/>
    <property type="match status" value="1"/>
</dbReference>
<proteinExistence type="inferred from homology"/>
<keyword evidence="11" id="KW-0963">Cytoplasm</keyword>
<evidence type="ECO:0000256" key="8">
    <source>
        <dbReference type="ARBA" id="ARBA00023125"/>
    </source>
</evidence>
<dbReference type="Proteomes" id="UP001220022">
    <property type="component" value="Unassembled WGS sequence"/>
</dbReference>
<keyword evidence="9 11" id="KW-1015">Disulfide bond</keyword>
<dbReference type="EMBL" id="JARHTQ010000001">
    <property type="protein sequence ID" value="MDF2254373.1"/>
    <property type="molecule type" value="Genomic_DNA"/>
</dbReference>
<keyword evidence="3 11" id="KW-0004">4Fe-4S</keyword>
<dbReference type="InterPro" id="IPR034768">
    <property type="entry name" value="4FE4S_WBL"/>
</dbReference>
<sequence length="188" mass="20953">MTTTINPARHRSLGDHTWHEKAACQSAGHNPVDPDLFFPEPDEMDKIHAAKRLCAQCPVSRICLDAALEHGDTHGIRGGLTEEERSPLHDNLPSRLDYSRVNAALAGRDIHLTKAERRAVARAAYRHGISPQRLAWLLKITEEHAQKLYRQTRRALRNRNAQQSAGTGKSPKPCTELTLSRDDFGTAA</sequence>
<feature type="compositionally biased region" description="Basic and acidic residues" evidence="12">
    <location>
        <begin position="179"/>
        <end position="188"/>
    </location>
</feature>
<evidence type="ECO:0000256" key="4">
    <source>
        <dbReference type="ARBA" id="ARBA00022723"/>
    </source>
</evidence>
<organism evidence="14 15">
    <name type="scientific">Streptantibioticus ferralitis</name>
    <dbReference type="NCBI Taxonomy" id="236510"/>
    <lineage>
        <taxon>Bacteria</taxon>
        <taxon>Bacillati</taxon>
        <taxon>Actinomycetota</taxon>
        <taxon>Actinomycetes</taxon>
        <taxon>Kitasatosporales</taxon>
        <taxon>Streptomycetaceae</taxon>
        <taxon>Streptantibioticus</taxon>
    </lineage>
</organism>
<keyword evidence="7 11" id="KW-0805">Transcription regulation</keyword>
<protein>
    <recommendedName>
        <fullName evidence="11">Transcriptional regulator WhiB</fullName>
    </recommendedName>
</protein>
<evidence type="ECO:0000256" key="10">
    <source>
        <dbReference type="ARBA" id="ARBA00023163"/>
    </source>
</evidence>
<feature type="binding site" evidence="11">
    <location>
        <position position="57"/>
    </location>
    <ligand>
        <name>[4Fe-4S] cluster</name>
        <dbReference type="ChEBI" id="CHEBI:49883"/>
    </ligand>
</feature>
<evidence type="ECO:0000256" key="6">
    <source>
        <dbReference type="ARBA" id="ARBA00023014"/>
    </source>
</evidence>
<evidence type="ECO:0000313" key="15">
    <source>
        <dbReference type="Proteomes" id="UP001220022"/>
    </source>
</evidence>
<dbReference type="RefSeq" id="WP_275806657.1">
    <property type="nucleotide sequence ID" value="NZ_BAAANM010000005.1"/>
</dbReference>
<keyword evidence="6 11" id="KW-0411">Iron-sulfur</keyword>
<evidence type="ECO:0000256" key="7">
    <source>
        <dbReference type="ARBA" id="ARBA00023015"/>
    </source>
</evidence>
<feature type="binding site" evidence="11">
    <location>
        <position position="63"/>
    </location>
    <ligand>
        <name>[4Fe-4S] cluster</name>
        <dbReference type="ChEBI" id="CHEBI:49883"/>
    </ligand>
</feature>
<evidence type="ECO:0000256" key="9">
    <source>
        <dbReference type="ARBA" id="ARBA00023157"/>
    </source>
</evidence>
<evidence type="ECO:0000256" key="1">
    <source>
        <dbReference type="ARBA" id="ARBA00004496"/>
    </source>
</evidence>
<evidence type="ECO:0000256" key="2">
    <source>
        <dbReference type="ARBA" id="ARBA00006597"/>
    </source>
</evidence>
<keyword evidence="15" id="KW-1185">Reference proteome</keyword>
<evidence type="ECO:0000259" key="13">
    <source>
        <dbReference type="PROSITE" id="PS51674"/>
    </source>
</evidence>
<comment type="similarity">
    <text evidence="2 11">Belongs to the WhiB family.</text>
</comment>
<evidence type="ECO:0000256" key="12">
    <source>
        <dbReference type="SAM" id="MobiDB-lite"/>
    </source>
</evidence>
<comment type="function">
    <text evidence="11">Acts as a transcriptional regulator. Probably redox-responsive. The apo- but not holo-form probably binds DNA.</text>
</comment>
<feature type="region of interest" description="Disordered" evidence="12">
    <location>
        <begin position="155"/>
        <end position="188"/>
    </location>
</feature>
<gene>
    <name evidence="11" type="primary">whiB</name>
    <name evidence="14" type="ORF">P2L57_01115</name>
</gene>
<comment type="subcellular location">
    <subcellularLocation>
        <location evidence="1 11">Cytoplasm</location>
    </subcellularLocation>
</comment>
<comment type="cofactor">
    <cofactor evidence="11">
        <name>[4Fe-4S] cluster</name>
        <dbReference type="ChEBI" id="CHEBI:49883"/>
    </cofactor>
    <text evidence="11">Binds 1 [4Fe-4S] cluster per subunit. Following nitrosylation of the [4Fe-4S] cluster binds 1 [4Fe-8(NO)] cluster per subunit.</text>
</comment>
<evidence type="ECO:0000256" key="5">
    <source>
        <dbReference type="ARBA" id="ARBA00023004"/>
    </source>
</evidence>
<keyword evidence="8 11" id="KW-0238">DNA-binding</keyword>
<evidence type="ECO:0000256" key="11">
    <source>
        <dbReference type="HAMAP-Rule" id="MF_01479"/>
    </source>
</evidence>
<keyword evidence="10 11" id="KW-0804">Transcription</keyword>
<dbReference type="HAMAP" id="MF_01479">
    <property type="entry name" value="WhiB"/>
    <property type="match status" value="1"/>
</dbReference>
<comment type="PTM">
    <text evidence="11">The Fe-S cluster can be nitrosylated by nitric oxide (NO).</text>
</comment>
<keyword evidence="4 11" id="KW-0479">Metal-binding</keyword>
<dbReference type="PANTHER" id="PTHR38839">
    <property type="entry name" value="TRANSCRIPTIONAL REGULATOR WHID-RELATED"/>
    <property type="match status" value="1"/>
</dbReference>